<name>C5KZY7_PERM5</name>
<dbReference type="InterPro" id="IPR029052">
    <property type="entry name" value="Metallo-depent_PP-like"/>
</dbReference>
<organism evidence="3">
    <name type="scientific">Perkinsus marinus (strain ATCC 50983 / TXsc)</name>
    <dbReference type="NCBI Taxonomy" id="423536"/>
    <lineage>
        <taxon>Eukaryota</taxon>
        <taxon>Sar</taxon>
        <taxon>Alveolata</taxon>
        <taxon>Perkinsozoa</taxon>
        <taxon>Perkinsea</taxon>
        <taxon>Perkinsida</taxon>
        <taxon>Perkinsidae</taxon>
        <taxon>Perkinsus</taxon>
    </lineage>
</organism>
<reference evidence="2 3" key="1">
    <citation type="submission" date="2008-07" db="EMBL/GenBank/DDBJ databases">
        <authorList>
            <person name="El-Sayed N."/>
            <person name="Caler E."/>
            <person name="Inman J."/>
            <person name="Amedeo P."/>
            <person name="Hass B."/>
            <person name="Wortman J."/>
        </authorList>
    </citation>
    <scope>NUCLEOTIDE SEQUENCE [LARGE SCALE GENOMIC DNA]</scope>
    <source>
        <strain evidence="3">ATCC 50983 / TXsc</strain>
    </source>
</reference>
<dbReference type="Gene3D" id="3.60.21.10">
    <property type="match status" value="1"/>
</dbReference>
<dbReference type="Proteomes" id="UP000007800">
    <property type="component" value="Unassembled WGS sequence"/>
</dbReference>
<dbReference type="SUPFAM" id="SSF56300">
    <property type="entry name" value="Metallo-dependent phosphatases"/>
    <property type="match status" value="1"/>
</dbReference>
<dbReference type="InParanoid" id="C5KZY7"/>
<dbReference type="OMA" id="RYMPGDG"/>
<sequence>MTTHLFDIILMMKVFLGKFDARVLHSVQAKEITFSDLSSREDVWLDFLADGGDGFDSTYTISRLLAQPHLSVGVPNDRALLSQARDALVSADGVARPRIATEVDELVPLSRKTIRSLPTFNSVRDDSPVSVKGRGDGRFTLAHRNTLMLPRADVVFHGGDVAYPSPSNEEYVSRFIRPLEWALPRINSEDNVKDSVEQPQMFIIPGNHDWHDGLETFLHWIVYNQKVAGWKLPQKHSYFAVKLSYGWWVWGLDLGLSYDLDRPQYEYFCALLETGKVEADDRVVVLTHRPNWVFDPAVAERTGYTLNVLLEKIGEPRLAMRLAGDLHHYTRYMPGDGSSGPPLVTSGGAGAFLHPTHYPPKDFLNAANMASRLGEQSRDGNAHAAAGVGLDLPQYISKASGTG</sequence>
<gene>
    <name evidence="2" type="ORF">Pmar_PMAR018487</name>
</gene>
<dbReference type="GeneID" id="9052784"/>
<dbReference type="InterPro" id="IPR004843">
    <property type="entry name" value="Calcineurin-like_PHP"/>
</dbReference>
<evidence type="ECO:0000313" key="3">
    <source>
        <dbReference type="Proteomes" id="UP000007800"/>
    </source>
</evidence>
<evidence type="ECO:0000259" key="1">
    <source>
        <dbReference type="Pfam" id="PF00149"/>
    </source>
</evidence>
<evidence type="ECO:0000313" key="2">
    <source>
        <dbReference type="EMBL" id="EER09845.1"/>
    </source>
</evidence>
<dbReference type="RefSeq" id="XP_002778050.1">
    <property type="nucleotide sequence ID" value="XM_002778004.1"/>
</dbReference>
<dbReference type="GO" id="GO:0016787">
    <property type="term" value="F:hydrolase activity"/>
    <property type="evidence" value="ECO:0007669"/>
    <property type="project" value="InterPro"/>
</dbReference>
<feature type="domain" description="Calcineurin-like phosphoesterase" evidence="1">
    <location>
        <begin position="150"/>
        <end position="301"/>
    </location>
</feature>
<dbReference type="Pfam" id="PF00149">
    <property type="entry name" value="Metallophos"/>
    <property type="match status" value="1"/>
</dbReference>
<dbReference type="AlphaFoldDB" id="C5KZY7"/>
<dbReference type="PANTHER" id="PTHR34211:SF3">
    <property type="entry name" value="CALCINEURIN-LIKE METALLO-PHOSPHOESTERASE SUPERFAMILY PROTEIN"/>
    <property type="match status" value="1"/>
</dbReference>
<keyword evidence="3" id="KW-1185">Reference proteome</keyword>
<protein>
    <recommendedName>
        <fullName evidence="1">Calcineurin-like phosphoesterase domain-containing protein</fullName>
    </recommendedName>
</protein>
<accession>C5KZY7</accession>
<dbReference type="OrthoDB" id="1883418at2759"/>
<dbReference type="PANTHER" id="PTHR34211">
    <property type="entry name" value="CALCINEURIN-LIKE METALLO-PHOSPHOESTERASE SUPERFAMILY PROTEIN"/>
    <property type="match status" value="1"/>
</dbReference>
<dbReference type="EMBL" id="GG677981">
    <property type="protein sequence ID" value="EER09845.1"/>
    <property type="molecule type" value="Genomic_DNA"/>
</dbReference>
<proteinExistence type="predicted"/>